<dbReference type="PANTHER" id="PTHR43691:SF11">
    <property type="entry name" value="FI09636P-RELATED"/>
    <property type="match status" value="1"/>
</dbReference>
<dbReference type="GO" id="GO:0009166">
    <property type="term" value="P:nucleotide catabolic process"/>
    <property type="evidence" value="ECO:0007669"/>
    <property type="project" value="InterPro"/>
</dbReference>
<protein>
    <submittedName>
        <fullName evidence="4">Uridine phosphorylase 1-like</fullName>
    </submittedName>
</protein>
<dbReference type="AlphaFoldDB" id="A0A1V9XH25"/>
<dbReference type="EMBL" id="MNPL01010984">
    <property type="protein sequence ID" value="OQR72827.1"/>
    <property type="molecule type" value="Genomic_DNA"/>
</dbReference>
<sequence length="293" mass="32409">MAREVKLQNPHLERLETDHLYHLGLSTKDDLEGRFSDVRFVCVGGTAQRMKAFAEYLKTLLEVDDELVDLTKDGHRYSMFKVGPILSINHGIGGPSFSILLHEMFKLLKYAKCKDVIMIRIGTSGGVGVPGGTVVVSTGAVNDLLKETHQFHVLGEVVNRPSTLDEALANDITTSGSQAFPDTVIVNGKTMCATDFYEAQGRLDGAFCSYDEAKKIEFLSKLQRLGVRNIEMEASLFAAMCAQANIRAAIVCVTLLNRLDSDQMIEDKEVLHEWTNRPQRVVGAYLVKMLRGG</sequence>
<feature type="binding site" evidence="2">
    <location>
        <position position="200"/>
    </location>
    <ligand>
        <name>substrate</name>
    </ligand>
</feature>
<feature type="binding site" evidence="2">
    <location>
        <begin position="120"/>
        <end position="123"/>
    </location>
    <ligand>
        <name>phosphate</name>
        <dbReference type="ChEBI" id="CHEBI:43474"/>
    </ligand>
</feature>
<dbReference type="NCBIfam" id="TIGR01719">
    <property type="entry name" value="euk_UDPppase"/>
    <property type="match status" value="1"/>
</dbReference>
<dbReference type="CDD" id="cd17763">
    <property type="entry name" value="UP_hUPP-like"/>
    <property type="match status" value="1"/>
</dbReference>
<gene>
    <name evidence="4" type="ORF">BIW11_01231</name>
</gene>
<dbReference type="GO" id="GO:0005829">
    <property type="term" value="C:cytosol"/>
    <property type="evidence" value="ECO:0007669"/>
    <property type="project" value="TreeGrafter"/>
</dbReference>
<dbReference type="GO" id="GO:0004850">
    <property type="term" value="F:uridine phosphorylase activity"/>
    <property type="evidence" value="ECO:0007669"/>
    <property type="project" value="InterPro"/>
</dbReference>
<dbReference type="Proteomes" id="UP000192247">
    <property type="component" value="Unassembled WGS sequence"/>
</dbReference>
<reference evidence="4 5" key="1">
    <citation type="journal article" date="2017" name="Gigascience">
        <title>Draft genome of the honey bee ectoparasitic mite, Tropilaelaps mercedesae, is shaped by the parasitic life history.</title>
        <authorList>
            <person name="Dong X."/>
            <person name="Armstrong S.D."/>
            <person name="Xia D."/>
            <person name="Makepeace B.L."/>
            <person name="Darby A.C."/>
            <person name="Kadowaki T."/>
        </authorList>
    </citation>
    <scope>NUCLEOTIDE SEQUENCE [LARGE SCALE GENOMIC DNA]</scope>
    <source>
        <strain evidence="4">Wuxi-XJTLU</strain>
    </source>
</reference>
<name>A0A1V9XH25_9ACAR</name>
<evidence type="ECO:0000313" key="5">
    <source>
        <dbReference type="Proteomes" id="UP000192247"/>
    </source>
</evidence>
<feature type="domain" description="Nucleoside phosphorylase" evidence="3">
    <location>
        <begin position="40"/>
        <end position="286"/>
    </location>
</feature>
<dbReference type="STRING" id="418985.A0A1V9XH25"/>
<dbReference type="PANTHER" id="PTHR43691">
    <property type="entry name" value="URIDINE PHOSPHORYLASE"/>
    <property type="match status" value="1"/>
</dbReference>
<comment type="caution">
    <text evidence="4">The sequence shown here is derived from an EMBL/GenBank/DDBJ whole genome shotgun (WGS) entry which is preliminary data.</text>
</comment>
<evidence type="ECO:0000313" key="4">
    <source>
        <dbReference type="EMBL" id="OQR72827.1"/>
    </source>
</evidence>
<keyword evidence="5" id="KW-1185">Reference proteome</keyword>
<comment type="similarity">
    <text evidence="1">Belongs to the PNP/UDP phosphorylase family.</text>
</comment>
<dbReference type="InParanoid" id="A0A1V9XH25"/>
<evidence type="ECO:0000259" key="3">
    <source>
        <dbReference type="Pfam" id="PF01048"/>
    </source>
</evidence>
<accession>A0A1V9XH25</accession>
<dbReference type="Gene3D" id="3.40.50.1580">
    <property type="entry name" value="Nucleoside phosphorylase domain"/>
    <property type="match status" value="1"/>
</dbReference>
<proteinExistence type="inferred from homology"/>
<evidence type="ECO:0000256" key="1">
    <source>
        <dbReference type="ARBA" id="ARBA00010456"/>
    </source>
</evidence>
<dbReference type="InterPro" id="IPR010059">
    <property type="entry name" value="Uridine_phosphorylase_euk"/>
</dbReference>
<dbReference type="OrthoDB" id="204058at2759"/>
<dbReference type="SUPFAM" id="SSF53167">
    <property type="entry name" value="Purine and uridine phosphorylases"/>
    <property type="match status" value="1"/>
</dbReference>
<dbReference type="Pfam" id="PF01048">
    <property type="entry name" value="PNP_UDP_1"/>
    <property type="match status" value="1"/>
</dbReference>
<evidence type="ECO:0000256" key="2">
    <source>
        <dbReference type="PIRSR" id="PIRSR610059-50"/>
    </source>
</evidence>
<dbReference type="InterPro" id="IPR035994">
    <property type="entry name" value="Nucleoside_phosphorylase_sf"/>
</dbReference>
<dbReference type="GO" id="GO:0006218">
    <property type="term" value="P:uridine catabolic process"/>
    <property type="evidence" value="ECO:0007669"/>
    <property type="project" value="TreeGrafter"/>
</dbReference>
<feature type="binding site" evidence="2">
    <location>
        <position position="76"/>
    </location>
    <ligand>
        <name>phosphate</name>
        <dbReference type="ChEBI" id="CHEBI:43474"/>
    </ligand>
</feature>
<feature type="binding site" evidence="2">
    <location>
        <position position="202"/>
    </location>
    <ligand>
        <name>substrate</name>
    </ligand>
</feature>
<organism evidence="4 5">
    <name type="scientific">Tropilaelaps mercedesae</name>
    <dbReference type="NCBI Taxonomy" id="418985"/>
    <lineage>
        <taxon>Eukaryota</taxon>
        <taxon>Metazoa</taxon>
        <taxon>Ecdysozoa</taxon>
        <taxon>Arthropoda</taxon>
        <taxon>Chelicerata</taxon>
        <taxon>Arachnida</taxon>
        <taxon>Acari</taxon>
        <taxon>Parasitiformes</taxon>
        <taxon>Mesostigmata</taxon>
        <taxon>Gamasina</taxon>
        <taxon>Dermanyssoidea</taxon>
        <taxon>Laelapidae</taxon>
        <taxon>Tropilaelaps</taxon>
    </lineage>
</organism>
<dbReference type="InterPro" id="IPR000845">
    <property type="entry name" value="Nucleoside_phosphorylase_d"/>
</dbReference>